<feature type="domain" description="EF-hand" evidence="14">
    <location>
        <begin position="147"/>
        <end position="175"/>
    </location>
</feature>
<feature type="chain" id="PRO_5030160115" description="peptidylprolyl isomerase" evidence="12">
    <location>
        <begin position="19"/>
        <end position="210"/>
    </location>
</feature>
<dbReference type="InterPro" id="IPR002048">
    <property type="entry name" value="EF_hand_dom"/>
</dbReference>
<keyword evidence="9 10" id="KW-0413">Isomerase</keyword>
<gene>
    <name evidence="15" type="ORF">DBRI1063_LOCUS12923</name>
</gene>
<reference evidence="15" key="1">
    <citation type="submission" date="2021-01" db="EMBL/GenBank/DDBJ databases">
        <authorList>
            <person name="Corre E."/>
            <person name="Pelletier E."/>
            <person name="Niang G."/>
            <person name="Scheremetjew M."/>
            <person name="Finn R."/>
            <person name="Kale V."/>
            <person name="Holt S."/>
            <person name="Cochrane G."/>
            <person name="Meng A."/>
            <person name="Brown T."/>
            <person name="Cohen L."/>
        </authorList>
    </citation>
    <scope>NUCLEOTIDE SEQUENCE</scope>
    <source>
        <strain evidence="15">Pop2</strain>
    </source>
</reference>
<dbReference type="SUPFAM" id="SSF47473">
    <property type="entry name" value="EF-hand"/>
    <property type="match status" value="1"/>
</dbReference>
<dbReference type="PROSITE" id="PS50222">
    <property type="entry name" value="EF_HAND_2"/>
    <property type="match status" value="1"/>
</dbReference>
<dbReference type="PANTHER" id="PTHR46222">
    <property type="entry name" value="PEPTIDYL-PROLYL CIS-TRANS ISOMERASE FKBP7/14"/>
    <property type="match status" value="1"/>
</dbReference>
<dbReference type="EMBL" id="HBGN01020273">
    <property type="protein sequence ID" value="CAD9333664.1"/>
    <property type="molecule type" value="Transcribed_RNA"/>
</dbReference>
<evidence type="ECO:0000256" key="2">
    <source>
        <dbReference type="ARBA" id="ARBA00013194"/>
    </source>
</evidence>
<keyword evidence="3 12" id="KW-0732">Signal</keyword>
<protein>
    <recommendedName>
        <fullName evidence="2 10">peptidylprolyl isomerase</fullName>
        <ecNumber evidence="2 10">5.2.1.8</ecNumber>
    </recommendedName>
</protein>
<evidence type="ECO:0000256" key="7">
    <source>
        <dbReference type="ARBA" id="ARBA00023110"/>
    </source>
</evidence>
<dbReference type="InterPro" id="IPR011992">
    <property type="entry name" value="EF-hand-dom_pair"/>
</dbReference>
<dbReference type="InterPro" id="IPR001179">
    <property type="entry name" value="PPIase_FKBP_dom"/>
</dbReference>
<evidence type="ECO:0000256" key="6">
    <source>
        <dbReference type="ARBA" id="ARBA00022837"/>
    </source>
</evidence>
<evidence type="ECO:0000256" key="1">
    <source>
        <dbReference type="ARBA" id="ARBA00000971"/>
    </source>
</evidence>
<dbReference type="AlphaFoldDB" id="A0A6U3RTG7"/>
<organism evidence="15">
    <name type="scientific">Ditylum brightwellii</name>
    <dbReference type="NCBI Taxonomy" id="49249"/>
    <lineage>
        <taxon>Eukaryota</taxon>
        <taxon>Sar</taxon>
        <taxon>Stramenopiles</taxon>
        <taxon>Ochrophyta</taxon>
        <taxon>Bacillariophyta</taxon>
        <taxon>Mediophyceae</taxon>
        <taxon>Lithodesmiophycidae</taxon>
        <taxon>Lithodesmiales</taxon>
        <taxon>Lithodesmiaceae</taxon>
        <taxon>Ditylum</taxon>
    </lineage>
</organism>
<dbReference type="EC" id="5.2.1.8" evidence="2 10"/>
<feature type="signal peptide" evidence="12">
    <location>
        <begin position="1"/>
        <end position="18"/>
    </location>
</feature>
<dbReference type="InterPro" id="IPR046357">
    <property type="entry name" value="PPIase_dom_sf"/>
</dbReference>
<evidence type="ECO:0000259" key="14">
    <source>
        <dbReference type="PROSITE" id="PS50222"/>
    </source>
</evidence>
<keyword evidence="6" id="KW-0106">Calcium</keyword>
<evidence type="ECO:0000259" key="13">
    <source>
        <dbReference type="PROSITE" id="PS50059"/>
    </source>
</evidence>
<keyword evidence="7 10" id="KW-0697">Rotamase</keyword>
<evidence type="ECO:0000256" key="10">
    <source>
        <dbReference type="PROSITE-ProRule" id="PRU00277"/>
    </source>
</evidence>
<dbReference type="Gene3D" id="3.10.50.40">
    <property type="match status" value="1"/>
</dbReference>
<evidence type="ECO:0000313" key="15">
    <source>
        <dbReference type="EMBL" id="CAD9333664.1"/>
    </source>
</evidence>
<evidence type="ECO:0000256" key="4">
    <source>
        <dbReference type="ARBA" id="ARBA00022737"/>
    </source>
</evidence>
<dbReference type="PANTHER" id="PTHR46222:SF3">
    <property type="entry name" value="PEPTIDYLPROLYL ISOMERASE"/>
    <property type="match status" value="1"/>
</dbReference>
<feature type="region of interest" description="Disordered" evidence="11">
    <location>
        <begin position="171"/>
        <end position="210"/>
    </location>
</feature>
<dbReference type="GO" id="GO:0005783">
    <property type="term" value="C:endoplasmic reticulum"/>
    <property type="evidence" value="ECO:0007669"/>
    <property type="project" value="UniProtKB-ARBA"/>
</dbReference>
<dbReference type="Pfam" id="PF00254">
    <property type="entry name" value="FKBP_C"/>
    <property type="match status" value="1"/>
</dbReference>
<dbReference type="CDD" id="cd00051">
    <property type="entry name" value="EFh"/>
    <property type="match status" value="1"/>
</dbReference>
<evidence type="ECO:0000256" key="11">
    <source>
        <dbReference type="SAM" id="MobiDB-lite"/>
    </source>
</evidence>
<dbReference type="PROSITE" id="PS00018">
    <property type="entry name" value="EF_HAND_1"/>
    <property type="match status" value="2"/>
</dbReference>
<name>A0A6U3RTG7_9STRA</name>
<dbReference type="GO" id="GO:0003755">
    <property type="term" value="F:peptidyl-prolyl cis-trans isomerase activity"/>
    <property type="evidence" value="ECO:0007669"/>
    <property type="project" value="UniProtKB-KW"/>
</dbReference>
<keyword evidence="4" id="KW-0677">Repeat</keyword>
<dbReference type="Gene3D" id="1.10.238.10">
    <property type="entry name" value="EF-hand"/>
    <property type="match status" value="1"/>
</dbReference>
<proteinExistence type="predicted"/>
<dbReference type="Pfam" id="PF13499">
    <property type="entry name" value="EF-hand_7"/>
    <property type="match status" value="1"/>
</dbReference>
<dbReference type="PROSITE" id="PS50059">
    <property type="entry name" value="FKBP_PPIASE"/>
    <property type="match status" value="1"/>
</dbReference>
<evidence type="ECO:0000256" key="12">
    <source>
        <dbReference type="SAM" id="SignalP"/>
    </source>
</evidence>
<feature type="domain" description="PPIase FKBP-type" evidence="13">
    <location>
        <begin position="41"/>
        <end position="137"/>
    </location>
</feature>
<keyword evidence="8" id="KW-0325">Glycoprotein</keyword>
<accession>A0A6U3RTG7</accession>
<evidence type="ECO:0000256" key="8">
    <source>
        <dbReference type="ARBA" id="ARBA00023180"/>
    </source>
</evidence>
<dbReference type="GO" id="GO:0005509">
    <property type="term" value="F:calcium ion binding"/>
    <property type="evidence" value="ECO:0007669"/>
    <property type="project" value="InterPro"/>
</dbReference>
<comment type="catalytic activity">
    <reaction evidence="1 10">
        <text>[protein]-peptidylproline (omega=180) = [protein]-peptidylproline (omega=0)</text>
        <dbReference type="Rhea" id="RHEA:16237"/>
        <dbReference type="Rhea" id="RHEA-COMP:10747"/>
        <dbReference type="Rhea" id="RHEA-COMP:10748"/>
        <dbReference type="ChEBI" id="CHEBI:83833"/>
        <dbReference type="ChEBI" id="CHEBI:83834"/>
        <dbReference type="EC" id="5.2.1.8"/>
    </reaction>
</comment>
<evidence type="ECO:0000256" key="9">
    <source>
        <dbReference type="ARBA" id="ARBA00023235"/>
    </source>
</evidence>
<sequence length="210" mass="22790">MRFASALLAAALFGITIASEFKIEVYEGPTDCADEEKIHSGHFVRIHYSGKIDESSATGQKGLNFDSSRWRNKPFEFQMGAGRVLEGWERGFMGMCKGAKAIFIIPPELGYGDVGAGEDVVPGGATLHFDVEVLDILDEGTEPPQANIFEMIDDNGDGKLSEDEVEDFFEGQGANVPDGLWEEEDANGDGFISWEEFNGPKGNSPGGDEL</sequence>
<evidence type="ECO:0000256" key="3">
    <source>
        <dbReference type="ARBA" id="ARBA00022729"/>
    </source>
</evidence>
<dbReference type="InterPro" id="IPR052273">
    <property type="entry name" value="PPIase_FKBP"/>
</dbReference>
<evidence type="ECO:0000256" key="5">
    <source>
        <dbReference type="ARBA" id="ARBA00022824"/>
    </source>
</evidence>
<dbReference type="InterPro" id="IPR018247">
    <property type="entry name" value="EF_Hand_1_Ca_BS"/>
</dbReference>
<keyword evidence="5" id="KW-0256">Endoplasmic reticulum</keyword>
<dbReference type="SUPFAM" id="SSF54534">
    <property type="entry name" value="FKBP-like"/>
    <property type="match status" value="1"/>
</dbReference>